<evidence type="ECO:0000256" key="2">
    <source>
        <dbReference type="ARBA" id="ARBA00023125"/>
    </source>
</evidence>
<dbReference type="Pfam" id="PF00352">
    <property type="entry name" value="TBP"/>
    <property type="match status" value="1"/>
</dbReference>
<comment type="caution">
    <text evidence="4">The sequence shown here is derived from an EMBL/GenBank/DDBJ whole genome shotgun (WGS) entry which is preliminary data.</text>
</comment>
<accession>A0A443RT47</accession>
<dbReference type="EMBL" id="NCKV01039219">
    <property type="protein sequence ID" value="RWS18467.1"/>
    <property type="molecule type" value="Genomic_DNA"/>
</dbReference>
<dbReference type="PRINTS" id="PR00686">
    <property type="entry name" value="TIFACTORIID"/>
</dbReference>
<dbReference type="GO" id="GO:0006352">
    <property type="term" value="P:DNA-templated transcription initiation"/>
    <property type="evidence" value="ECO:0007669"/>
    <property type="project" value="InterPro"/>
</dbReference>
<dbReference type="GO" id="GO:0003677">
    <property type="term" value="F:DNA binding"/>
    <property type="evidence" value="ECO:0007669"/>
    <property type="project" value="UniProtKB-KW"/>
</dbReference>
<dbReference type="Gene3D" id="3.30.310.10">
    <property type="entry name" value="TATA-Binding Protein"/>
    <property type="match status" value="2"/>
</dbReference>
<dbReference type="PANTHER" id="PTHR10126">
    <property type="entry name" value="TATA-BOX BINDING PROTEIN"/>
    <property type="match status" value="1"/>
</dbReference>
<feature type="non-terminal residue" evidence="4">
    <location>
        <position position="1"/>
    </location>
</feature>
<keyword evidence="2" id="KW-0238">DNA-binding</keyword>
<proteinExistence type="inferred from homology"/>
<evidence type="ECO:0000256" key="1">
    <source>
        <dbReference type="ARBA" id="ARBA00005560"/>
    </source>
</evidence>
<keyword evidence="3" id="KW-0804">Transcription</keyword>
<sequence length="146" mass="16443">VNMLFTFNIGCMLNLKKVANENYKNCKYNPQVFGGLILNYAAPKCSVTLHATGSGILTGVKSVSVAKRVLDKVSKMLTRIGFFPKPNDLTLNSVTYTGKFPFRPNLHIIKRNYGNNAYYEPELFNGLRLSIPDSKVNYLCKREITK</sequence>
<dbReference type="VEuPathDB" id="VectorBase:LDEU013573"/>
<dbReference type="Proteomes" id="UP000288716">
    <property type="component" value="Unassembled WGS sequence"/>
</dbReference>
<reference evidence="4 5" key="1">
    <citation type="journal article" date="2018" name="Gigascience">
        <title>Genomes of trombidid mites reveal novel predicted allergens and laterally-transferred genes associated with secondary metabolism.</title>
        <authorList>
            <person name="Dong X."/>
            <person name="Chaisiri K."/>
            <person name="Xia D."/>
            <person name="Armstrong S.D."/>
            <person name="Fang Y."/>
            <person name="Donnelly M.J."/>
            <person name="Kadowaki T."/>
            <person name="McGarry J.W."/>
            <person name="Darby A.C."/>
            <person name="Makepeace B.L."/>
        </authorList>
    </citation>
    <scope>NUCLEOTIDE SEQUENCE [LARGE SCALE GENOMIC DNA]</scope>
    <source>
        <strain evidence="4">UoL-UT</strain>
    </source>
</reference>
<evidence type="ECO:0000313" key="5">
    <source>
        <dbReference type="Proteomes" id="UP000288716"/>
    </source>
</evidence>
<dbReference type="STRING" id="299467.A0A443RT47"/>
<organism evidence="4 5">
    <name type="scientific">Leptotrombidium deliense</name>
    <dbReference type="NCBI Taxonomy" id="299467"/>
    <lineage>
        <taxon>Eukaryota</taxon>
        <taxon>Metazoa</taxon>
        <taxon>Ecdysozoa</taxon>
        <taxon>Arthropoda</taxon>
        <taxon>Chelicerata</taxon>
        <taxon>Arachnida</taxon>
        <taxon>Acari</taxon>
        <taxon>Acariformes</taxon>
        <taxon>Trombidiformes</taxon>
        <taxon>Prostigmata</taxon>
        <taxon>Anystina</taxon>
        <taxon>Parasitengona</taxon>
        <taxon>Trombiculoidea</taxon>
        <taxon>Trombiculidae</taxon>
        <taxon>Leptotrombidium</taxon>
    </lineage>
</organism>
<evidence type="ECO:0000256" key="3">
    <source>
        <dbReference type="ARBA" id="ARBA00023163"/>
    </source>
</evidence>
<dbReference type="InterPro" id="IPR012295">
    <property type="entry name" value="TBP_dom_sf"/>
</dbReference>
<keyword evidence="5" id="KW-1185">Reference proteome</keyword>
<protein>
    <submittedName>
        <fullName evidence="4">Uncharacterized protein</fullName>
    </submittedName>
</protein>
<dbReference type="AlphaFoldDB" id="A0A443RT47"/>
<evidence type="ECO:0000313" key="4">
    <source>
        <dbReference type="EMBL" id="RWS18467.1"/>
    </source>
</evidence>
<dbReference type="InterPro" id="IPR000814">
    <property type="entry name" value="TBP"/>
</dbReference>
<dbReference type="OrthoDB" id="6536224at2759"/>
<comment type="similarity">
    <text evidence="1">Belongs to the TBP family.</text>
</comment>
<dbReference type="SUPFAM" id="SSF55945">
    <property type="entry name" value="TATA-box binding protein-like"/>
    <property type="match status" value="2"/>
</dbReference>
<gene>
    <name evidence="4" type="ORF">B4U80_14608</name>
</gene>
<name>A0A443RT47_9ACAR</name>